<sequence>MKFHNPSNVLSSRSGSYEIFNISPFVVFFPLARVMIQLSAVSYKLITRFLNKQDAPHLLHPFLMQSASGGNPQDRNGAFSVGELNSPRVAPLHRLPIPCHYVLFRIP</sequence>
<accession>A0A1D8TVD5</accession>
<keyword evidence="1" id="KW-0812">Transmembrane</keyword>
<keyword evidence="1" id="KW-1133">Transmembrane helix</keyword>
<evidence type="ECO:0000313" key="3">
    <source>
        <dbReference type="Proteomes" id="UP000177870"/>
    </source>
</evidence>
<dbReference type="KEGG" id="mpro:BJP34_21210"/>
<proteinExistence type="predicted"/>
<protein>
    <submittedName>
        <fullName evidence="2">Uncharacterized protein</fullName>
    </submittedName>
</protein>
<dbReference type="Proteomes" id="UP000177870">
    <property type="component" value="Chromosome"/>
</dbReference>
<dbReference type="RefSeq" id="WP_070394059.1">
    <property type="nucleotide sequence ID" value="NZ_CP017599.1"/>
</dbReference>
<organism evidence="2 3">
    <name type="scientific">Moorena producens PAL-8-15-08-1</name>
    <dbReference type="NCBI Taxonomy" id="1458985"/>
    <lineage>
        <taxon>Bacteria</taxon>
        <taxon>Bacillati</taxon>
        <taxon>Cyanobacteriota</taxon>
        <taxon>Cyanophyceae</taxon>
        <taxon>Coleofasciculales</taxon>
        <taxon>Coleofasciculaceae</taxon>
        <taxon>Moorena</taxon>
    </lineage>
</organism>
<reference evidence="3" key="1">
    <citation type="submission" date="2016-10" db="EMBL/GenBank/DDBJ databases">
        <title>Comparative genomics uncovers the prolific and rare metabolic potential of the cyanobacterial genus Moorea.</title>
        <authorList>
            <person name="Leao T."/>
            <person name="Castelao G."/>
            <person name="Korobeynikov A."/>
            <person name="Monroe E.A."/>
            <person name="Podell S."/>
            <person name="Glukhov E."/>
            <person name="Allen E."/>
            <person name="Gerwick W.H."/>
            <person name="Gerwick L."/>
        </authorList>
    </citation>
    <scope>NUCLEOTIDE SEQUENCE [LARGE SCALE GENOMIC DNA]</scope>
    <source>
        <strain evidence="3">PAL-8-15-08-1</strain>
    </source>
</reference>
<evidence type="ECO:0000256" key="1">
    <source>
        <dbReference type="SAM" id="Phobius"/>
    </source>
</evidence>
<name>A0A1D8TVD5_9CYAN</name>
<evidence type="ECO:0000313" key="2">
    <source>
        <dbReference type="EMBL" id="AOX01622.1"/>
    </source>
</evidence>
<gene>
    <name evidence="2" type="ORF">BJP34_21210</name>
</gene>
<feature type="transmembrane region" description="Helical" evidence="1">
    <location>
        <begin position="20"/>
        <end position="43"/>
    </location>
</feature>
<keyword evidence="1" id="KW-0472">Membrane</keyword>
<dbReference type="EMBL" id="CP017599">
    <property type="protein sequence ID" value="AOX01622.1"/>
    <property type="molecule type" value="Genomic_DNA"/>
</dbReference>
<dbReference type="AlphaFoldDB" id="A0A1D8TVD5"/>